<evidence type="ECO:0000313" key="2">
    <source>
        <dbReference type="Proteomes" id="UP000291422"/>
    </source>
</evidence>
<dbReference type="PANTHER" id="PTHR43040">
    <property type="entry name" value="RIBONUCLEASE D"/>
    <property type="match status" value="1"/>
</dbReference>
<evidence type="ECO:0000313" key="1">
    <source>
        <dbReference type="EMBL" id="RYN63089.1"/>
    </source>
</evidence>
<dbReference type="VEuPathDB" id="FungiDB:CC77DRAFT_1024078"/>
<dbReference type="PANTHER" id="PTHR43040:SF1">
    <property type="entry name" value="RIBONUCLEASE D"/>
    <property type="match status" value="1"/>
</dbReference>
<proteinExistence type="predicted"/>
<comment type="caution">
    <text evidence="1">The sequence shown here is derived from an EMBL/GenBank/DDBJ whole genome shotgun (WGS) entry which is preliminary data.</text>
</comment>
<organism evidence="1 2">
    <name type="scientific">Alternaria alternata</name>
    <name type="common">Alternaria rot fungus</name>
    <name type="synonym">Torula alternata</name>
    <dbReference type="NCBI Taxonomy" id="5599"/>
    <lineage>
        <taxon>Eukaryota</taxon>
        <taxon>Fungi</taxon>
        <taxon>Dikarya</taxon>
        <taxon>Ascomycota</taxon>
        <taxon>Pezizomycotina</taxon>
        <taxon>Dothideomycetes</taxon>
        <taxon>Pleosporomycetidae</taxon>
        <taxon>Pleosporales</taxon>
        <taxon>Pleosporineae</taxon>
        <taxon>Pleosporaceae</taxon>
        <taxon>Alternaria</taxon>
        <taxon>Alternaria sect. Alternaria</taxon>
        <taxon>Alternaria alternata complex</taxon>
    </lineage>
</organism>
<name>A0A4Q4MYA3_ALTAL</name>
<sequence>MYIDLEDVDLCGEGSLSILTLLIDTGIPTGRVCLIDVHTLGAQAFNTAGAKRTTLKYILQDEKIPNVFSDVRND</sequence>
<accession>A0A4Q4MYA3</accession>
<dbReference type="Proteomes" id="UP000291422">
    <property type="component" value="Unassembled WGS sequence"/>
</dbReference>
<dbReference type="EMBL" id="PDXD01000090">
    <property type="protein sequence ID" value="RYN63089.1"/>
    <property type="molecule type" value="Genomic_DNA"/>
</dbReference>
<dbReference type="AlphaFoldDB" id="A0A4Q4MYA3"/>
<protein>
    <submittedName>
        <fullName evidence="1">Uncharacterized protein</fullName>
    </submittedName>
</protein>
<reference evidence="2" key="1">
    <citation type="journal article" date="2019" name="bioRxiv">
        <title>Genomics, evolutionary history and diagnostics of the Alternaria alternata species group including apple and Asian pear pathotypes.</title>
        <authorList>
            <person name="Armitage A.D."/>
            <person name="Cockerton H.M."/>
            <person name="Sreenivasaprasad S."/>
            <person name="Woodhall J.W."/>
            <person name="Lane C.R."/>
            <person name="Harrison R.J."/>
            <person name="Clarkson J.P."/>
        </authorList>
    </citation>
    <scope>NUCLEOTIDE SEQUENCE [LARGE SCALE GENOMIC DNA]</scope>
    <source>
        <strain evidence="2">FERA 1177</strain>
    </source>
</reference>
<gene>
    <name evidence="1" type="ORF">AA0117_g12830</name>
</gene>